<comment type="caution">
    <text evidence="2">The sequence shown here is derived from an EMBL/GenBank/DDBJ whole genome shotgun (WGS) entry which is preliminary data.</text>
</comment>
<dbReference type="STRING" id="1921803.NIES593_20660"/>
<dbReference type="Proteomes" id="UP000186868">
    <property type="component" value="Unassembled WGS sequence"/>
</dbReference>
<dbReference type="AlphaFoldDB" id="A0A1U7H8U1"/>
<evidence type="ECO:0000313" key="3">
    <source>
        <dbReference type="Proteomes" id="UP000186868"/>
    </source>
</evidence>
<gene>
    <name evidence="2" type="ORF">NIES593_20660</name>
</gene>
<keyword evidence="1" id="KW-0812">Transmembrane</keyword>
<evidence type="ECO:0000256" key="1">
    <source>
        <dbReference type="SAM" id="Phobius"/>
    </source>
</evidence>
<keyword evidence="1" id="KW-0472">Membrane</keyword>
<name>A0A1U7H8U1_9CYAN</name>
<dbReference type="RefSeq" id="WP_073601390.1">
    <property type="nucleotide sequence ID" value="NZ_MRCB01000038.1"/>
</dbReference>
<evidence type="ECO:0000313" key="2">
    <source>
        <dbReference type="EMBL" id="OKH19681.1"/>
    </source>
</evidence>
<proteinExistence type="predicted"/>
<dbReference type="EMBL" id="MRCB01000038">
    <property type="protein sequence ID" value="OKH19681.1"/>
    <property type="molecule type" value="Genomic_DNA"/>
</dbReference>
<organism evidence="2 3">
    <name type="scientific">Hydrococcus rivularis NIES-593</name>
    <dbReference type="NCBI Taxonomy" id="1921803"/>
    <lineage>
        <taxon>Bacteria</taxon>
        <taxon>Bacillati</taxon>
        <taxon>Cyanobacteriota</taxon>
        <taxon>Cyanophyceae</taxon>
        <taxon>Pleurocapsales</taxon>
        <taxon>Hydrococcaceae</taxon>
        <taxon>Hydrococcus</taxon>
    </lineage>
</organism>
<keyword evidence="1" id="KW-1133">Transmembrane helix</keyword>
<accession>A0A1U7H8U1</accession>
<keyword evidence="3" id="KW-1185">Reference proteome</keyword>
<protein>
    <submittedName>
        <fullName evidence="2">Uncharacterized protein</fullName>
    </submittedName>
</protein>
<feature type="transmembrane region" description="Helical" evidence="1">
    <location>
        <begin position="31"/>
        <end position="49"/>
    </location>
</feature>
<sequence>MNPGKLLVLAAIAIIVLKFVASLFGKGDLLILNRLVTVLLILFVTVELVKLGQILWERFV</sequence>
<reference evidence="2 3" key="1">
    <citation type="submission" date="2016-11" db="EMBL/GenBank/DDBJ databases">
        <title>Draft Genome Sequences of Nine Cyanobacterial Strains from Diverse Habitats.</title>
        <authorList>
            <person name="Zhu T."/>
            <person name="Hou S."/>
            <person name="Lu X."/>
            <person name="Hess W.R."/>
        </authorList>
    </citation>
    <scope>NUCLEOTIDE SEQUENCE [LARGE SCALE GENOMIC DNA]</scope>
    <source>
        <strain evidence="2 3">NIES-593</strain>
    </source>
</reference>